<name>A0A381V8T1_9ZZZZ</name>
<feature type="transmembrane region" description="Helical" evidence="2">
    <location>
        <begin position="316"/>
        <end position="335"/>
    </location>
</feature>
<feature type="transmembrane region" description="Helical" evidence="2">
    <location>
        <begin position="267"/>
        <end position="288"/>
    </location>
</feature>
<dbReference type="EMBL" id="UINC01008164">
    <property type="protein sequence ID" value="SVA36796.1"/>
    <property type="molecule type" value="Genomic_DNA"/>
</dbReference>
<gene>
    <name evidence="3" type="ORF">METZ01_LOCUS89650</name>
</gene>
<feature type="transmembrane region" description="Helical" evidence="2">
    <location>
        <begin position="500"/>
        <end position="522"/>
    </location>
</feature>
<protein>
    <submittedName>
        <fullName evidence="3">Uncharacterized protein</fullName>
    </submittedName>
</protein>
<feature type="transmembrane region" description="Helical" evidence="2">
    <location>
        <begin position="153"/>
        <end position="171"/>
    </location>
</feature>
<keyword evidence="2" id="KW-0472">Membrane</keyword>
<sequence length="780" mass="84533">MADDPIIKKLDDVKTSISGSIDKLAKQNAEQSKKDSETITLEENIGSLAEVAATFKAQTRQMEHEKKEKMHEVDDRLDDMLSQDEKYQKKHLAALKKTDQDSGQADSQETEVIQEEKKSRKKTSDVIKKIGKNVGKFTGLAFAMNKLTGAAKITFMGALLGGLMVALIKFLDSKTWKDFRTWVFAEKGLKKQLADMGMSWKNFHRVFFSTGQPPGPFGASWLGTDSGLGLFPFLGQFFDMLVKNFGIPAWTAIKKLGKDFMDPDKSVLQVIIGNLGAVLGVGGLLWFLAAGLSPALLFAGLYVAGGWLILDTLGEGFSGMFKALEVFSIGIWAWVRKIRRFGMGLWGDKSAGRGVMKITDPEKMKGTKAFKSAASGTGHAKWDERVGRFREWKPANTNLPGPRGQAQFGSRILGGIGHAGMSADFNKSRMSRYRRMLSGSGVLSSMLKFSDSGVVKVASGMGRIASKAILPLAFLFNSYQAFEIMNSNLPWNEKVSQMGILAGSILGSIGFGMLGASLGMAGGPLVSIAGGLIGAGMGSIAGGAAGELLMGFLLGKDAPGKRQADLSGAGVVSDRKNVGKRTIANKYQIDAARKGTLAKDMSVDKRRARSLAAIRNKNWQWKGKGAKPFPKSFTSTFNASSPRLSWTGDADEDIDTSSLELTDLEQMVIAGNLPMKDLLFIEKHRKKEAAKLKTTKEFNAKLAKDHPNIAAQLAKRGAERDNFITEKFAYMRHGMGTNAGPVVVNAPTEIANVAGSTSKDGSYSVWGLLKTMNMIPHFLR</sequence>
<accession>A0A381V8T1</accession>
<feature type="transmembrane region" description="Helical" evidence="2">
    <location>
        <begin position="528"/>
        <end position="554"/>
    </location>
</feature>
<proteinExistence type="predicted"/>
<dbReference type="AlphaFoldDB" id="A0A381V8T1"/>
<evidence type="ECO:0000313" key="3">
    <source>
        <dbReference type="EMBL" id="SVA36796.1"/>
    </source>
</evidence>
<evidence type="ECO:0000256" key="2">
    <source>
        <dbReference type="SAM" id="Phobius"/>
    </source>
</evidence>
<feature type="region of interest" description="Disordered" evidence="1">
    <location>
        <begin position="95"/>
        <end position="118"/>
    </location>
</feature>
<reference evidence="3" key="1">
    <citation type="submission" date="2018-05" db="EMBL/GenBank/DDBJ databases">
        <authorList>
            <person name="Lanie J.A."/>
            <person name="Ng W.-L."/>
            <person name="Kazmierczak K.M."/>
            <person name="Andrzejewski T.M."/>
            <person name="Davidsen T.M."/>
            <person name="Wayne K.J."/>
            <person name="Tettelin H."/>
            <person name="Glass J.I."/>
            <person name="Rusch D."/>
            <person name="Podicherti R."/>
            <person name="Tsui H.-C.T."/>
            <person name="Winkler M.E."/>
        </authorList>
    </citation>
    <scope>NUCLEOTIDE SEQUENCE</scope>
</reference>
<organism evidence="3">
    <name type="scientific">marine metagenome</name>
    <dbReference type="NCBI Taxonomy" id="408172"/>
    <lineage>
        <taxon>unclassified sequences</taxon>
        <taxon>metagenomes</taxon>
        <taxon>ecological metagenomes</taxon>
    </lineage>
</organism>
<keyword evidence="2" id="KW-0812">Transmembrane</keyword>
<evidence type="ECO:0000256" key="1">
    <source>
        <dbReference type="SAM" id="MobiDB-lite"/>
    </source>
</evidence>
<keyword evidence="2" id="KW-1133">Transmembrane helix</keyword>